<protein>
    <recommendedName>
        <fullName evidence="5">CCHC-type domain-containing protein</fullName>
    </recommendedName>
</protein>
<feature type="transmembrane region" description="Helical" evidence="4">
    <location>
        <begin position="87"/>
        <end position="105"/>
    </location>
</feature>
<dbReference type="InterPro" id="IPR036259">
    <property type="entry name" value="MFS_trans_sf"/>
</dbReference>
<feature type="transmembrane region" description="Helical" evidence="4">
    <location>
        <begin position="173"/>
        <end position="191"/>
    </location>
</feature>
<organism evidence="6 7">
    <name type="scientific">Smittium simulii</name>
    <dbReference type="NCBI Taxonomy" id="133385"/>
    <lineage>
        <taxon>Eukaryota</taxon>
        <taxon>Fungi</taxon>
        <taxon>Fungi incertae sedis</taxon>
        <taxon>Zoopagomycota</taxon>
        <taxon>Kickxellomycotina</taxon>
        <taxon>Harpellomycetes</taxon>
        <taxon>Harpellales</taxon>
        <taxon>Legeriomycetaceae</taxon>
        <taxon>Smittium</taxon>
    </lineage>
</organism>
<feature type="transmembrane region" description="Helical" evidence="4">
    <location>
        <begin position="246"/>
        <end position="270"/>
    </location>
</feature>
<dbReference type="GO" id="GO:0016020">
    <property type="term" value="C:membrane"/>
    <property type="evidence" value="ECO:0007669"/>
    <property type="project" value="UniProtKB-SubCell"/>
</dbReference>
<feature type="domain" description="CCHC-type" evidence="5">
    <location>
        <begin position="696"/>
        <end position="710"/>
    </location>
</feature>
<sequence>MPSINNTLESGSEAHTKTTTAEINYMTVDPSQNANEKIYTQDKGYAWVIMIACFFNLGVSLGAVNAIGIFQSHYLKVMFATVPAEMIAWISTTSVTITLSCGILSNMIASRLGIRNTAILASLIGLTGLLLASFSTKVWQLVLTQGVIFGFGSSILINISFSVPPQWFDKHKSFTMGLIAFGGGFGAYILIPIITKMLEVSSFAWSICVLLIVYGLITGISSFLIKPRIPNTGTTLVFDYKVLADPIIVWLSLIGFFIQIGTSVAILYFPASIIDLGYNTTLATNLIMVFSVFSASSRLISGYVTKKINPVNILIFANFVTSIIFMALWYNSKTMGKSLAFYILFGIFGVPYFALQPIIISANYKYEQISTINGVIYLIMGFAILIAVPSIGKVFQTLVNRQDYNQILIIATNTMSVNKLDSIINNMRNKIAALDQNIQQSFVDRLEAKDQEEYSILTAKIVDFDKEKASIKNELSILQKTLPKHIQPLMEEKSQSKDLDSNYIQYLYFVPNNMPKFRAGKDIISDIDEFISAFGDCMRINGLSPHVHGARLISSCLEYSDLQWLRNRVPSSLVWIDMIPIIREIFGDPEKESKSFLAMWNMKPYNSESVTQFSRRFQKALNDANLFNTDQSAVKKFIISLPDTIKWSIEAAIIEKRLSSDFISVSHHNTSDCYTIKNKTSNKAHNIHASTSNALKCFKCGSTQHLANTCTVKNNLHIKKISVNKCPNKNKNLEKQNLNIEENLCIKNNEIKKIFVNASSENDDRVDTAAEVSCISEKMVEEFDIPCNEVKGFNIMADANIKIPRTKETIEIPVLIDKVIIKKLNLDIFDLPYKYAEINTAIESKIDEKEELVANTQNPIIKSKDLNYEIKKLIDENQNIDQLKPCTIPEAMVYLNTSTNSGVYRRQYLIAKQWIPLIDQEITAWRKDGIIKEADDL</sequence>
<dbReference type="Proteomes" id="UP000245383">
    <property type="component" value="Unassembled WGS sequence"/>
</dbReference>
<dbReference type="GO" id="GO:0008270">
    <property type="term" value="F:zinc ion binding"/>
    <property type="evidence" value="ECO:0007669"/>
    <property type="project" value="UniProtKB-KW"/>
</dbReference>
<comment type="subcellular location">
    <subcellularLocation>
        <location evidence="1">Membrane</location>
        <topology evidence="1">Multi-pass membrane protein</topology>
    </subcellularLocation>
</comment>
<reference evidence="6 7" key="1">
    <citation type="journal article" date="2018" name="MBio">
        <title>Comparative Genomics Reveals the Core Gene Toolbox for the Fungus-Insect Symbiosis.</title>
        <authorList>
            <person name="Wang Y."/>
            <person name="Stata M."/>
            <person name="Wang W."/>
            <person name="Stajich J.E."/>
            <person name="White M.M."/>
            <person name="Moncalvo J.M."/>
        </authorList>
    </citation>
    <scope>NUCLEOTIDE SEQUENCE [LARGE SCALE GENOMIC DNA]</scope>
    <source>
        <strain evidence="6 7">SWE-8-4</strain>
    </source>
</reference>
<feature type="transmembrane region" description="Helical" evidence="4">
    <location>
        <begin position="342"/>
        <end position="362"/>
    </location>
</feature>
<keyword evidence="3" id="KW-0863">Zinc-finger</keyword>
<evidence type="ECO:0000256" key="1">
    <source>
        <dbReference type="ARBA" id="ARBA00004141"/>
    </source>
</evidence>
<comment type="caution">
    <text evidence="6">The sequence shown here is derived from an EMBL/GenBank/DDBJ whole genome shotgun (WGS) entry which is preliminary data.</text>
</comment>
<keyword evidence="3" id="KW-0862">Zinc</keyword>
<feature type="transmembrane region" description="Helical" evidence="4">
    <location>
        <begin position="282"/>
        <end position="301"/>
    </location>
</feature>
<feature type="transmembrane region" description="Helical" evidence="4">
    <location>
        <begin position="374"/>
        <end position="392"/>
    </location>
</feature>
<dbReference type="GO" id="GO:0022857">
    <property type="term" value="F:transmembrane transporter activity"/>
    <property type="evidence" value="ECO:0007669"/>
    <property type="project" value="InterPro"/>
</dbReference>
<name>A0A2T9Y3F4_9FUNG</name>
<keyword evidence="3" id="KW-0479">Metal-binding</keyword>
<gene>
    <name evidence="6" type="ORF">BB561_006516</name>
</gene>
<proteinExistence type="inferred from homology"/>
<evidence type="ECO:0000259" key="5">
    <source>
        <dbReference type="PROSITE" id="PS50158"/>
    </source>
</evidence>
<dbReference type="InterPro" id="IPR050327">
    <property type="entry name" value="Proton-linked_MCT"/>
</dbReference>
<dbReference type="SUPFAM" id="SSF103473">
    <property type="entry name" value="MFS general substrate transporter"/>
    <property type="match status" value="1"/>
</dbReference>
<dbReference type="PROSITE" id="PS50158">
    <property type="entry name" value="ZF_CCHC"/>
    <property type="match status" value="1"/>
</dbReference>
<feature type="transmembrane region" description="Helical" evidence="4">
    <location>
        <begin position="313"/>
        <end position="330"/>
    </location>
</feature>
<dbReference type="OrthoDB" id="6499973at2759"/>
<feature type="transmembrane region" description="Helical" evidence="4">
    <location>
        <begin position="141"/>
        <end position="161"/>
    </location>
</feature>
<evidence type="ECO:0000256" key="4">
    <source>
        <dbReference type="SAM" id="Phobius"/>
    </source>
</evidence>
<feature type="transmembrane region" description="Helical" evidence="4">
    <location>
        <begin position="203"/>
        <end position="225"/>
    </location>
</feature>
<feature type="transmembrane region" description="Helical" evidence="4">
    <location>
        <begin position="117"/>
        <end position="135"/>
    </location>
</feature>
<evidence type="ECO:0000313" key="7">
    <source>
        <dbReference type="Proteomes" id="UP000245383"/>
    </source>
</evidence>
<evidence type="ECO:0000256" key="3">
    <source>
        <dbReference type="PROSITE-ProRule" id="PRU00047"/>
    </source>
</evidence>
<dbReference type="EMBL" id="MBFR01000590">
    <property type="protein sequence ID" value="PVU86861.1"/>
    <property type="molecule type" value="Genomic_DNA"/>
</dbReference>
<keyword evidence="4" id="KW-0472">Membrane</keyword>
<comment type="similarity">
    <text evidence="2">Belongs to the major facilitator superfamily. Monocarboxylate porter (TC 2.A.1.13) family.</text>
</comment>
<dbReference type="Gene3D" id="1.20.1250.20">
    <property type="entry name" value="MFS general substrate transporter like domains"/>
    <property type="match status" value="2"/>
</dbReference>
<dbReference type="AlphaFoldDB" id="A0A2T9Y3F4"/>
<keyword evidence="4" id="KW-1133">Transmembrane helix</keyword>
<evidence type="ECO:0000313" key="6">
    <source>
        <dbReference type="EMBL" id="PVU86861.1"/>
    </source>
</evidence>
<feature type="transmembrane region" description="Helical" evidence="4">
    <location>
        <begin position="45"/>
        <end position="67"/>
    </location>
</feature>
<dbReference type="PANTHER" id="PTHR11360">
    <property type="entry name" value="MONOCARBOXYLATE TRANSPORTER"/>
    <property type="match status" value="1"/>
</dbReference>
<dbReference type="Pfam" id="PF07690">
    <property type="entry name" value="MFS_1"/>
    <property type="match status" value="1"/>
</dbReference>
<accession>A0A2T9Y3F4</accession>
<dbReference type="InterPro" id="IPR001878">
    <property type="entry name" value="Znf_CCHC"/>
</dbReference>
<dbReference type="GO" id="GO:0003676">
    <property type="term" value="F:nucleic acid binding"/>
    <property type="evidence" value="ECO:0007669"/>
    <property type="project" value="InterPro"/>
</dbReference>
<keyword evidence="7" id="KW-1185">Reference proteome</keyword>
<keyword evidence="4" id="KW-0812">Transmembrane</keyword>
<evidence type="ECO:0000256" key="2">
    <source>
        <dbReference type="ARBA" id="ARBA00006727"/>
    </source>
</evidence>
<dbReference type="PANTHER" id="PTHR11360:SF284">
    <property type="entry name" value="EG:103B4.3 PROTEIN-RELATED"/>
    <property type="match status" value="1"/>
</dbReference>
<dbReference type="InterPro" id="IPR011701">
    <property type="entry name" value="MFS"/>
</dbReference>